<dbReference type="eggNOG" id="KOG0951">
    <property type="taxonomic scope" value="Eukaryota"/>
</dbReference>
<feature type="domain" description="J" evidence="12">
    <location>
        <begin position="89"/>
        <end position="154"/>
    </location>
</feature>
<dbReference type="InterPro" id="IPR014756">
    <property type="entry name" value="Ig_E-set"/>
</dbReference>
<proteinExistence type="predicted"/>
<evidence type="ECO:0000313" key="14">
    <source>
        <dbReference type="Proteomes" id="UP000001568"/>
    </source>
</evidence>
<keyword evidence="5" id="KW-0653">Protein transport</keyword>
<dbReference type="Proteomes" id="UP000001568">
    <property type="component" value="Chromosome 3"/>
</dbReference>
<dbReference type="InterPro" id="IPR001623">
    <property type="entry name" value="DnaJ_domain"/>
</dbReference>
<accession>A4RV64</accession>
<dbReference type="Pfam" id="PF02889">
    <property type="entry name" value="Sec63"/>
    <property type="match status" value="1"/>
</dbReference>
<dbReference type="Gene3D" id="1.10.3380.10">
    <property type="entry name" value="Sec63 N-terminal domain-like domain"/>
    <property type="match status" value="1"/>
</dbReference>
<name>A4RV64_OSTLU</name>
<dbReference type="CDD" id="cd06257">
    <property type="entry name" value="DnaJ"/>
    <property type="match status" value="1"/>
</dbReference>
<keyword evidence="14" id="KW-1185">Reference proteome</keyword>
<dbReference type="RefSeq" id="XP_001416787.1">
    <property type="nucleotide sequence ID" value="XM_001416750.1"/>
</dbReference>
<evidence type="ECO:0000256" key="2">
    <source>
        <dbReference type="ARBA" id="ARBA00022448"/>
    </source>
</evidence>
<feature type="non-terminal residue" evidence="13">
    <location>
        <position position="1"/>
    </location>
</feature>
<evidence type="ECO:0000256" key="5">
    <source>
        <dbReference type="ARBA" id="ARBA00022927"/>
    </source>
</evidence>
<evidence type="ECO:0000256" key="8">
    <source>
        <dbReference type="ARBA" id="ARBA00023186"/>
    </source>
</evidence>
<dbReference type="STRING" id="436017.A4RV64"/>
<dbReference type="InterPro" id="IPR004179">
    <property type="entry name" value="Sec63-dom"/>
</dbReference>
<evidence type="ECO:0000256" key="3">
    <source>
        <dbReference type="ARBA" id="ARBA00022692"/>
    </source>
</evidence>
<keyword evidence="7 10" id="KW-0472">Membrane</keyword>
<feature type="signal peptide" evidence="11">
    <location>
        <begin position="1"/>
        <end position="25"/>
    </location>
</feature>
<evidence type="ECO:0000256" key="4">
    <source>
        <dbReference type="ARBA" id="ARBA00022824"/>
    </source>
</evidence>
<keyword evidence="6 10" id="KW-1133">Transmembrane helix</keyword>
<dbReference type="InterPro" id="IPR036869">
    <property type="entry name" value="J_dom_sf"/>
</dbReference>
<dbReference type="OrthoDB" id="1734229at2759"/>
<dbReference type="PRINTS" id="PR00625">
    <property type="entry name" value="JDOMAIN"/>
</dbReference>
<dbReference type="AlphaFoldDB" id="A4RV64"/>
<dbReference type="SUPFAM" id="SSF46565">
    <property type="entry name" value="Chaperone J-domain"/>
    <property type="match status" value="1"/>
</dbReference>
<sequence length="698" mass="76530">LFPIFVVSMLGTFLIPATIARLASAATKTERGSGEGKGDAASSKKQTQTISTEISDVERTNLWYTLGWIVMIALSVYITRTPLQEKRFDPYDILDLRVGASTKEIKSAYRKLSLKYHPDKNPDPAAAVYFAESIAPAYKTLTDDVARENYEKYGHPDGKQSTKLGIALPEQLFGKGGMAPVMLIVLVVGGIMLPLFIAMCSIRKMNKFGGNNVLKQTQVNYARMLKPVLALSKVPETLAVAHEFIETPFLDGQDAAVSQLLKDYKNEYESKDQKLMKRLPTIIKAHMLILTQTSRRAASLPPVLSADAKKLVLTLPRLIEELLKIAAMPINRAGHSYARPQISVMEFYQCFTQGVPLSSRKRDEDGNASLLQLPHFSTENLNGVAKKCKSLHALMKLSSEDRKKLLIGARFSEAATKDVERQLAVIPRVTTFEAKISVDDDDDTIMEGDFVTAKLKIKIGRSGGPLGGALPPLPFCAADRTEGWRVFVYDQSTNTLLASSTLKQRDVEKAERGDEPLDLSVQFVGLPSGMYNVGVSLMSDYWIGVDAKVSCMMKVLKPTATNVAAREAKSASRSDVTKPNAEVEEEESSESDYSDDDEDDYSDEDYPSDETGTSESDDEARARIDAMRRPEQTKNTVKEGATAAKPASVPQRKTSTFGQKAAAARPSIPGQAVVQQTPATEKPVVAEEVKPDTVDNVD</sequence>
<keyword evidence="3 10" id="KW-0812">Transmembrane</keyword>
<evidence type="ECO:0000256" key="9">
    <source>
        <dbReference type="SAM" id="MobiDB-lite"/>
    </source>
</evidence>
<dbReference type="InterPro" id="IPR035892">
    <property type="entry name" value="C2_domain_sf"/>
</dbReference>
<dbReference type="GO" id="GO:0003723">
    <property type="term" value="F:RNA binding"/>
    <property type="evidence" value="ECO:0007669"/>
    <property type="project" value="TreeGrafter"/>
</dbReference>
<dbReference type="KEGG" id="olu:OSTLU_33834"/>
<dbReference type="GO" id="GO:0006620">
    <property type="term" value="P:post-translational protein targeting to endoplasmic reticulum membrane"/>
    <property type="evidence" value="ECO:0007669"/>
    <property type="project" value="TreeGrafter"/>
</dbReference>
<dbReference type="GO" id="GO:0031207">
    <property type="term" value="C:Sec62/Sec63 complex"/>
    <property type="evidence" value="ECO:0007669"/>
    <property type="project" value="TreeGrafter"/>
</dbReference>
<keyword evidence="11" id="KW-0732">Signal</keyword>
<dbReference type="SUPFAM" id="SSF158702">
    <property type="entry name" value="Sec63 N-terminal domain-like"/>
    <property type="match status" value="1"/>
</dbReference>
<dbReference type="SMART" id="SM00973">
    <property type="entry name" value="Sec63"/>
    <property type="match status" value="1"/>
</dbReference>
<evidence type="ECO:0000313" key="13">
    <source>
        <dbReference type="EMBL" id="ABO95080.1"/>
    </source>
</evidence>
<dbReference type="PANTHER" id="PTHR24075:SF0">
    <property type="entry name" value="TRANSLOCATION PROTEIN SEC63 HOMOLOG"/>
    <property type="match status" value="1"/>
</dbReference>
<evidence type="ECO:0000256" key="1">
    <source>
        <dbReference type="ARBA" id="ARBA00004477"/>
    </source>
</evidence>
<dbReference type="HOGENOM" id="CLU_014210_2_0_1"/>
<keyword evidence="4" id="KW-0256">Endoplasmic reticulum</keyword>
<keyword evidence="8" id="KW-0143">Chaperone</keyword>
<dbReference type="PROSITE" id="PS50076">
    <property type="entry name" value="DNAJ_2"/>
    <property type="match status" value="1"/>
</dbReference>
<dbReference type="Gene3D" id="2.60.40.150">
    <property type="entry name" value="C2 domain"/>
    <property type="match status" value="1"/>
</dbReference>
<organism evidence="13 14">
    <name type="scientific">Ostreococcus lucimarinus (strain CCE9901)</name>
    <dbReference type="NCBI Taxonomy" id="436017"/>
    <lineage>
        <taxon>Eukaryota</taxon>
        <taxon>Viridiplantae</taxon>
        <taxon>Chlorophyta</taxon>
        <taxon>Mamiellophyceae</taxon>
        <taxon>Mamiellales</taxon>
        <taxon>Bathycoccaceae</taxon>
        <taxon>Ostreococcus</taxon>
    </lineage>
</organism>
<keyword evidence="2" id="KW-0813">Transport</keyword>
<feature type="compositionally biased region" description="Basic and acidic residues" evidence="9">
    <location>
        <begin position="619"/>
        <end position="632"/>
    </location>
</feature>
<comment type="subcellular location">
    <subcellularLocation>
        <location evidence="1">Endoplasmic reticulum membrane</location>
        <topology evidence="1">Multi-pass membrane protein</topology>
    </subcellularLocation>
</comment>
<gene>
    <name evidence="13" type="ORF">OSTLU_33834</name>
</gene>
<feature type="transmembrane region" description="Helical" evidence="10">
    <location>
        <begin position="62"/>
        <end position="79"/>
    </location>
</feature>
<dbReference type="SUPFAM" id="SSF81296">
    <property type="entry name" value="E set domains"/>
    <property type="match status" value="1"/>
</dbReference>
<dbReference type="Pfam" id="PF00226">
    <property type="entry name" value="DnaJ"/>
    <property type="match status" value="1"/>
</dbReference>
<dbReference type="GO" id="GO:0006614">
    <property type="term" value="P:SRP-dependent cotranslational protein targeting to membrane"/>
    <property type="evidence" value="ECO:0007669"/>
    <property type="project" value="TreeGrafter"/>
</dbReference>
<dbReference type="OMA" id="RAILHAH"/>
<dbReference type="eggNOG" id="KOG0721">
    <property type="taxonomic scope" value="Eukaryota"/>
</dbReference>
<evidence type="ECO:0000256" key="11">
    <source>
        <dbReference type="SAM" id="SignalP"/>
    </source>
</evidence>
<feature type="compositionally biased region" description="Acidic residues" evidence="9">
    <location>
        <begin position="582"/>
        <end position="608"/>
    </location>
</feature>
<evidence type="ECO:0000256" key="10">
    <source>
        <dbReference type="SAM" id="Phobius"/>
    </source>
</evidence>
<reference evidence="13 14" key="1">
    <citation type="journal article" date="2007" name="Proc. Natl. Acad. Sci. U.S.A.">
        <title>The tiny eukaryote Ostreococcus provides genomic insights into the paradox of plankton speciation.</title>
        <authorList>
            <person name="Palenik B."/>
            <person name="Grimwood J."/>
            <person name="Aerts A."/>
            <person name="Rouze P."/>
            <person name="Salamov A."/>
            <person name="Putnam N."/>
            <person name="Dupont C."/>
            <person name="Jorgensen R."/>
            <person name="Derelle E."/>
            <person name="Rombauts S."/>
            <person name="Zhou K."/>
            <person name="Otillar R."/>
            <person name="Merchant S.S."/>
            <person name="Podell S."/>
            <person name="Gaasterland T."/>
            <person name="Napoli C."/>
            <person name="Gendler K."/>
            <person name="Manuell A."/>
            <person name="Tai V."/>
            <person name="Vallon O."/>
            <person name="Piganeau G."/>
            <person name="Jancek S."/>
            <person name="Heijde M."/>
            <person name="Jabbari K."/>
            <person name="Bowler C."/>
            <person name="Lohr M."/>
            <person name="Robbens S."/>
            <person name="Werner G."/>
            <person name="Dubchak I."/>
            <person name="Pazour G.J."/>
            <person name="Ren Q."/>
            <person name="Paulsen I."/>
            <person name="Delwiche C."/>
            <person name="Schmutz J."/>
            <person name="Rokhsar D."/>
            <person name="Van de Peer Y."/>
            <person name="Moreau H."/>
            <person name="Grigoriev I.V."/>
        </authorList>
    </citation>
    <scope>NUCLEOTIDE SEQUENCE [LARGE SCALE GENOMIC DNA]</scope>
    <source>
        <strain evidence="13 14">CCE9901</strain>
    </source>
</reference>
<feature type="region of interest" description="Disordered" evidence="9">
    <location>
        <begin position="30"/>
        <end position="50"/>
    </location>
</feature>
<feature type="region of interest" description="Disordered" evidence="9">
    <location>
        <begin position="563"/>
        <end position="698"/>
    </location>
</feature>
<feature type="chain" id="PRO_5002672909" evidence="11">
    <location>
        <begin position="26"/>
        <end position="698"/>
    </location>
</feature>
<dbReference type="Gene3D" id="1.10.287.110">
    <property type="entry name" value="DnaJ domain"/>
    <property type="match status" value="1"/>
</dbReference>
<dbReference type="EMBL" id="CP000583">
    <property type="protein sequence ID" value="ABO95080.1"/>
    <property type="molecule type" value="Genomic_DNA"/>
</dbReference>
<dbReference type="GO" id="GO:0008320">
    <property type="term" value="F:protein transmembrane transporter activity"/>
    <property type="evidence" value="ECO:0007669"/>
    <property type="project" value="TreeGrafter"/>
</dbReference>
<feature type="transmembrane region" description="Helical" evidence="10">
    <location>
        <begin position="181"/>
        <end position="199"/>
    </location>
</feature>
<evidence type="ECO:0000256" key="6">
    <source>
        <dbReference type="ARBA" id="ARBA00022989"/>
    </source>
</evidence>
<dbReference type="GeneID" id="5001138"/>
<dbReference type="SMART" id="SM00271">
    <property type="entry name" value="DnaJ"/>
    <property type="match status" value="1"/>
</dbReference>
<evidence type="ECO:0000256" key="7">
    <source>
        <dbReference type="ARBA" id="ARBA00023136"/>
    </source>
</evidence>
<feature type="compositionally biased region" description="Basic and acidic residues" evidence="9">
    <location>
        <begin position="684"/>
        <end position="698"/>
    </location>
</feature>
<protein>
    <submittedName>
        <fullName evidence="13">IISP family transporter: Translocation protein SEC63-like protein</fullName>
    </submittedName>
</protein>
<dbReference type="PANTHER" id="PTHR24075">
    <property type="entry name" value="SEC63 DOMAIN-CONTAINING"/>
    <property type="match status" value="1"/>
</dbReference>
<dbReference type="Gene3D" id="1.10.150.20">
    <property type="entry name" value="5' to 3' exonuclease, C-terminal subdomain"/>
    <property type="match status" value="1"/>
</dbReference>
<evidence type="ECO:0000259" key="12">
    <source>
        <dbReference type="PROSITE" id="PS50076"/>
    </source>
</evidence>
<feature type="compositionally biased region" description="Basic and acidic residues" evidence="9">
    <location>
        <begin position="566"/>
        <end position="576"/>
    </location>
</feature>